<accession>A0A1C7MS53</accession>
<comment type="caution">
    <text evidence="1">The sequence shown here is derived from an EMBL/GenBank/DDBJ whole genome shotgun (WGS) entry which is preliminary data.</text>
</comment>
<dbReference type="AlphaFoldDB" id="A0A1C7MS53"/>
<dbReference type="EMBL" id="LUGG01000001">
    <property type="protein sequence ID" value="OBZ79226.1"/>
    <property type="molecule type" value="Genomic_DNA"/>
</dbReference>
<evidence type="ECO:0000313" key="2">
    <source>
        <dbReference type="Proteomes" id="UP000092993"/>
    </source>
</evidence>
<reference evidence="1 2" key="1">
    <citation type="submission" date="2016-03" db="EMBL/GenBank/DDBJ databases">
        <title>Whole genome sequencing of Grifola frondosa 9006-11.</title>
        <authorList>
            <person name="Min B."/>
            <person name="Park H."/>
            <person name="Kim J.-G."/>
            <person name="Cho H."/>
            <person name="Oh Y.-L."/>
            <person name="Kong W.-S."/>
            <person name="Choi I.-G."/>
        </authorList>
    </citation>
    <scope>NUCLEOTIDE SEQUENCE [LARGE SCALE GENOMIC DNA]</scope>
    <source>
        <strain evidence="1 2">9006-11</strain>
    </source>
</reference>
<proteinExistence type="predicted"/>
<dbReference type="Proteomes" id="UP000092993">
    <property type="component" value="Unassembled WGS sequence"/>
</dbReference>
<organism evidence="1 2">
    <name type="scientific">Grifola frondosa</name>
    <name type="common">Maitake</name>
    <name type="synonym">Polyporus frondosus</name>
    <dbReference type="NCBI Taxonomy" id="5627"/>
    <lineage>
        <taxon>Eukaryota</taxon>
        <taxon>Fungi</taxon>
        <taxon>Dikarya</taxon>
        <taxon>Basidiomycota</taxon>
        <taxon>Agaricomycotina</taxon>
        <taxon>Agaricomycetes</taxon>
        <taxon>Polyporales</taxon>
        <taxon>Grifolaceae</taxon>
        <taxon>Grifola</taxon>
    </lineage>
</organism>
<protein>
    <submittedName>
        <fullName evidence="1">Uncharacterized protein</fullName>
    </submittedName>
</protein>
<name>A0A1C7MS53_GRIFR</name>
<evidence type="ECO:0000313" key="1">
    <source>
        <dbReference type="EMBL" id="OBZ79226.1"/>
    </source>
</evidence>
<keyword evidence="2" id="KW-1185">Reference proteome</keyword>
<gene>
    <name evidence="1" type="ORF">A0H81_00432</name>
</gene>
<sequence length="109" mass="13233">MKHNFRWMLATVDILYPVDKYACKVLHVEACRFTRAMENDHLEAYISPSFVGIRFRRFHQPIPLLWYQRWRIYLFISVVMEYVVYRVRVTFFCYCCFISDGRLICGNTS</sequence>